<dbReference type="PANTHER" id="PTHR36836">
    <property type="entry name" value="COLANIC ACID BIOSYNTHESIS PROTEIN WCAK"/>
    <property type="match status" value="1"/>
</dbReference>
<evidence type="ECO:0000313" key="3">
    <source>
        <dbReference type="Proteomes" id="UP001408594"/>
    </source>
</evidence>
<evidence type="ECO:0000313" key="2">
    <source>
        <dbReference type="EMBL" id="GAA5525535.1"/>
    </source>
</evidence>
<comment type="caution">
    <text evidence="2">The sequence shown here is derived from an EMBL/GenBank/DDBJ whole genome shotgun (WGS) entry which is preliminary data.</text>
</comment>
<sequence>MTRICLLGAAPDTGNLGVNALSRSVMLGVARRLPDAEICVFDNGRGLRRDTYLSGVDAIAHQLCGFSYSRRFYRPESLAHMRLSTILPGLCNPGVELLNSSKAVLDISGGDSFTDLYGAKRFAQITGPKKLVLDKKRRLILLPQTYGPFRSPQRRRIAADIVRRSHSAWARDQESYERLAELLGSDFDPAVHKCGVDVAFLLPTTKPEDPGAALSAWLANTDTPKVGLNISGLIYNDPREAISRYQFKADYRQTVQKLIERFLRETAARILLVPHVHTPTGSPESDLDACRQLLCQLPAAARERVHLLDEPLNESATKWVIAQLDWFCGTRMHATIAALSSGVPTATIAYSDKAIGVFDSCAQSAEVFDPRKLDQEELAELTLDSFHRRHQLRELLQRKLPPVLERANQQMDEIAARCVDD</sequence>
<protein>
    <recommendedName>
        <fullName evidence="1">Polysaccharide pyruvyl transferase domain-containing protein</fullName>
    </recommendedName>
</protein>
<gene>
    <name evidence="2" type="ORF">Maes01_02105</name>
</gene>
<organism evidence="2 3">
    <name type="scientific">Microbulbifer aestuariivivens</name>
    <dbReference type="NCBI Taxonomy" id="1908308"/>
    <lineage>
        <taxon>Bacteria</taxon>
        <taxon>Pseudomonadati</taxon>
        <taxon>Pseudomonadota</taxon>
        <taxon>Gammaproteobacteria</taxon>
        <taxon>Cellvibrionales</taxon>
        <taxon>Microbulbiferaceae</taxon>
        <taxon>Microbulbifer</taxon>
    </lineage>
</organism>
<reference evidence="2 3" key="1">
    <citation type="submission" date="2024-02" db="EMBL/GenBank/DDBJ databases">
        <title>Microbulbifer aestuariivivens NBRC 112533.</title>
        <authorList>
            <person name="Ichikawa N."/>
            <person name="Katano-Makiyama Y."/>
            <person name="Hidaka K."/>
        </authorList>
    </citation>
    <scope>NUCLEOTIDE SEQUENCE [LARGE SCALE GENOMIC DNA]</scope>
    <source>
        <strain evidence="2 3">NBRC 112533</strain>
    </source>
</reference>
<dbReference type="Proteomes" id="UP001408594">
    <property type="component" value="Unassembled WGS sequence"/>
</dbReference>
<dbReference type="RefSeq" id="WP_345551300.1">
    <property type="nucleotide sequence ID" value="NZ_BAABRT010000016.1"/>
</dbReference>
<proteinExistence type="predicted"/>
<feature type="domain" description="Polysaccharide pyruvyl transferase" evidence="1">
    <location>
        <begin position="16"/>
        <end position="351"/>
    </location>
</feature>
<dbReference type="InterPro" id="IPR007345">
    <property type="entry name" value="Polysacch_pyruvyl_Trfase"/>
</dbReference>
<evidence type="ECO:0000259" key="1">
    <source>
        <dbReference type="Pfam" id="PF04230"/>
    </source>
</evidence>
<dbReference type="Pfam" id="PF04230">
    <property type="entry name" value="PS_pyruv_trans"/>
    <property type="match status" value="1"/>
</dbReference>
<dbReference type="EMBL" id="BAABRT010000016">
    <property type="protein sequence ID" value="GAA5525535.1"/>
    <property type="molecule type" value="Genomic_DNA"/>
</dbReference>
<keyword evidence="3" id="KW-1185">Reference proteome</keyword>
<dbReference type="PANTHER" id="PTHR36836:SF1">
    <property type="entry name" value="COLANIC ACID BIOSYNTHESIS PROTEIN WCAK"/>
    <property type="match status" value="1"/>
</dbReference>
<name>A0ABP9WTS7_9GAMM</name>
<accession>A0ABP9WTS7</accession>